<sequence length="55" mass="6357">MTDDDGADHLDPDRADVDGEEEEDPGWPWSFLLLVFAGALYLIFRFYEMAKELFS</sequence>
<protein>
    <submittedName>
        <fullName evidence="3">Uncharacterized protein</fullName>
    </submittedName>
</protein>
<evidence type="ECO:0000256" key="1">
    <source>
        <dbReference type="SAM" id="MobiDB-lite"/>
    </source>
</evidence>
<evidence type="ECO:0000256" key="2">
    <source>
        <dbReference type="SAM" id="Phobius"/>
    </source>
</evidence>
<dbReference type="AlphaFoldDB" id="A0A3B0T247"/>
<gene>
    <name evidence="3" type="ORF">MNBD_ACTINO01-569</name>
</gene>
<keyword evidence="2" id="KW-0812">Transmembrane</keyword>
<reference evidence="3" key="1">
    <citation type="submission" date="2018-06" db="EMBL/GenBank/DDBJ databases">
        <authorList>
            <person name="Zhirakovskaya E."/>
        </authorList>
    </citation>
    <scope>NUCLEOTIDE SEQUENCE</scope>
</reference>
<evidence type="ECO:0000313" key="3">
    <source>
        <dbReference type="EMBL" id="VAW08512.1"/>
    </source>
</evidence>
<feature type="compositionally biased region" description="Basic and acidic residues" evidence="1">
    <location>
        <begin position="7"/>
        <end position="17"/>
    </location>
</feature>
<organism evidence="3">
    <name type="scientific">hydrothermal vent metagenome</name>
    <dbReference type="NCBI Taxonomy" id="652676"/>
    <lineage>
        <taxon>unclassified sequences</taxon>
        <taxon>metagenomes</taxon>
        <taxon>ecological metagenomes</taxon>
    </lineage>
</organism>
<keyword evidence="2" id="KW-1133">Transmembrane helix</keyword>
<dbReference type="EMBL" id="UOEI01000609">
    <property type="protein sequence ID" value="VAW08512.1"/>
    <property type="molecule type" value="Genomic_DNA"/>
</dbReference>
<keyword evidence="2" id="KW-0472">Membrane</keyword>
<feature type="transmembrane region" description="Helical" evidence="2">
    <location>
        <begin position="27"/>
        <end position="47"/>
    </location>
</feature>
<name>A0A3B0T247_9ZZZZ</name>
<feature type="region of interest" description="Disordered" evidence="1">
    <location>
        <begin position="1"/>
        <end position="26"/>
    </location>
</feature>
<accession>A0A3B0T247</accession>
<proteinExistence type="predicted"/>